<name>A0ABR6VUU9_9BACT</name>
<feature type="signal peptide" evidence="1">
    <location>
        <begin position="1"/>
        <end position="25"/>
    </location>
</feature>
<evidence type="ECO:0000313" key="4">
    <source>
        <dbReference type="Proteomes" id="UP000659698"/>
    </source>
</evidence>
<protein>
    <submittedName>
        <fullName evidence="3">DUF4833 domain-containing protein</fullName>
    </submittedName>
</protein>
<reference evidence="3 4" key="1">
    <citation type="journal article" date="2019" name="Int. J. Syst. Evol. Microbiol.">
        <title>Rufibacter sediminis sp. nov., isolated from freshwater lake sediment.</title>
        <authorList>
            <person name="Qu J.H."/>
            <person name="Zhang L.J."/>
            <person name="Fu Y.H."/>
            <person name="Li H.F."/>
        </authorList>
    </citation>
    <scope>NUCLEOTIDE SEQUENCE [LARGE SCALE GENOMIC DNA]</scope>
    <source>
        <strain evidence="3 4">H-1</strain>
    </source>
</reference>
<evidence type="ECO:0000256" key="1">
    <source>
        <dbReference type="SAM" id="SignalP"/>
    </source>
</evidence>
<dbReference type="Pfam" id="PF16117">
    <property type="entry name" value="DUF4833"/>
    <property type="match status" value="1"/>
</dbReference>
<gene>
    <name evidence="3" type="ORF">H7U12_14965</name>
</gene>
<sequence length="188" mass="21690">MRRSFFFILMAIACWLGTGVSPVLAQETVKTNTQQDLPLPKGIPNMLFYVQRDPNTNTVVYELNLNSKGVLNEEEPVKIYWLRYADGGAKQDLNFIQRKFAYGLNVKKINPEKYELKFVSYNKRAFYLMKSPDGKFHVYATIGKKQAFLKRVFVRIEGGSFWVPNVVYVEFTGLDPATGKEVLERFKP</sequence>
<dbReference type="Proteomes" id="UP000659698">
    <property type="component" value="Unassembled WGS sequence"/>
</dbReference>
<evidence type="ECO:0000259" key="2">
    <source>
        <dbReference type="Pfam" id="PF16117"/>
    </source>
</evidence>
<dbReference type="InterPro" id="IPR032269">
    <property type="entry name" value="DUF4833"/>
</dbReference>
<keyword evidence="4" id="KW-1185">Reference proteome</keyword>
<dbReference type="EMBL" id="JACOAF010000034">
    <property type="protein sequence ID" value="MBC3540993.1"/>
    <property type="molecule type" value="Genomic_DNA"/>
</dbReference>
<feature type="chain" id="PRO_5047327884" evidence="1">
    <location>
        <begin position="26"/>
        <end position="188"/>
    </location>
</feature>
<dbReference type="RefSeq" id="WP_186639424.1">
    <property type="nucleotide sequence ID" value="NZ_JACOAF010000034.1"/>
</dbReference>
<comment type="caution">
    <text evidence="3">The sequence shown here is derived from an EMBL/GenBank/DDBJ whole genome shotgun (WGS) entry which is preliminary data.</text>
</comment>
<accession>A0ABR6VUU9</accession>
<evidence type="ECO:0000313" key="3">
    <source>
        <dbReference type="EMBL" id="MBC3540993.1"/>
    </source>
</evidence>
<keyword evidence="1" id="KW-0732">Signal</keyword>
<organism evidence="3 4">
    <name type="scientific">Rufibacter sediminis</name>
    <dbReference type="NCBI Taxonomy" id="2762756"/>
    <lineage>
        <taxon>Bacteria</taxon>
        <taxon>Pseudomonadati</taxon>
        <taxon>Bacteroidota</taxon>
        <taxon>Cytophagia</taxon>
        <taxon>Cytophagales</taxon>
        <taxon>Hymenobacteraceae</taxon>
        <taxon>Rufibacter</taxon>
    </lineage>
</organism>
<proteinExistence type="predicted"/>
<feature type="domain" description="DUF4833" evidence="2">
    <location>
        <begin position="48"/>
        <end position="185"/>
    </location>
</feature>